<dbReference type="CDD" id="cd16397">
    <property type="entry name" value="IbrB_like"/>
    <property type="match status" value="1"/>
</dbReference>
<dbReference type="EMBL" id="CP002985">
    <property type="protein sequence ID" value="AEM48113.1"/>
    <property type="molecule type" value="Genomic_DNA"/>
</dbReference>
<reference evidence="2 3" key="1">
    <citation type="journal article" date="2011" name="J. Bacteriol.">
        <title>Draft genome of the psychrotolerant acidophile Acidithiobacillus ferrivorans SS3.</title>
        <authorList>
            <person name="Liljeqvist M."/>
            <person name="Valdes J."/>
            <person name="Holmes D.S."/>
            <person name="Dopson M."/>
        </authorList>
    </citation>
    <scope>NUCLEOTIDE SEQUENCE [LARGE SCALE GENOMIC DNA]</scope>
    <source>
        <strain evidence="2 3">SS3</strain>
    </source>
</reference>
<organism evidence="2 3">
    <name type="scientific">Acidithiobacillus ferrivorans SS3</name>
    <dbReference type="NCBI Taxonomy" id="743299"/>
    <lineage>
        <taxon>Bacteria</taxon>
        <taxon>Pseudomonadati</taxon>
        <taxon>Pseudomonadota</taxon>
        <taxon>Acidithiobacillia</taxon>
        <taxon>Acidithiobacillales</taxon>
        <taxon>Acidithiobacillaceae</taxon>
        <taxon>Acidithiobacillus</taxon>
    </lineage>
</organism>
<dbReference type="InterPro" id="IPR036086">
    <property type="entry name" value="ParB/Sulfiredoxin_sf"/>
</dbReference>
<dbReference type="SMART" id="SM00470">
    <property type="entry name" value="ParB"/>
    <property type="match status" value="1"/>
</dbReference>
<dbReference type="HOGENOM" id="CLU_105812_0_0_6"/>
<evidence type="ECO:0000259" key="1">
    <source>
        <dbReference type="SMART" id="SM00470"/>
    </source>
</evidence>
<gene>
    <name evidence="2" type="ORF">Acife_1993</name>
</gene>
<dbReference type="RefSeq" id="WP_014029365.1">
    <property type="nucleotide sequence ID" value="NC_015942.1"/>
</dbReference>
<name>G0JM63_9PROT</name>
<dbReference type="AlphaFoldDB" id="G0JM63"/>
<evidence type="ECO:0000313" key="2">
    <source>
        <dbReference type="EMBL" id="AEM48113.1"/>
    </source>
</evidence>
<evidence type="ECO:0000313" key="3">
    <source>
        <dbReference type="Proteomes" id="UP000009220"/>
    </source>
</evidence>
<accession>G0JM63</accession>
<dbReference type="Pfam" id="PF02195">
    <property type="entry name" value="ParB_N"/>
    <property type="match status" value="1"/>
</dbReference>
<dbReference type="InterPro" id="IPR003115">
    <property type="entry name" value="ParB_N"/>
</dbReference>
<feature type="domain" description="ParB-like N-terminal" evidence="1">
    <location>
        <begin position="68"/>
        <end position="164"/>
    </location>
</feature>
<sequence length="225" mass="24677">MARKKQPVEAQAISAHVTDPISVLMEQLQSALVAASGAAVEDRVARYNALVTMAAEHVNLPHPALGMQLVPVDTVQGNDYNPNKVAPPEMRLLQLSIAKDGMTMPVVVADDSESGNYTVVDGFHRTTVVKTVKTVRDSLAGYMPVVKLNKSIQDRITSTVRHNMARGTHQVELSAKLVTALKKHNWTNERIGMELGMDPDEVLRLKQITGLAEAFADKEFSRAWQ</sequence>
<dbReference type="STRING" id="743299.Acife_1993"/>
<dbReference type="KEGG" id="afi:Acife_1993"/>
<protein>
    <submittedName>
        <fullName evidence="2">ParB domain protein nuclease</fullName>
    </submittedName>
</protein>
<dbReference type="Proteomes" id="UP000009220">
    <property type="component" value="Chromosome"/>
</dbReference>
<dbReference type="SUPFAM" id="SSF110849">
    <property type="entry name" value="ParB/Sulfiredoxin"/>
    <property type="match status" value="1"/>
</dbReference>
<proteinExistence type="predicted"/>
<dbReference type="eggNOG" id="COG1475">
    <property type="taxonomic scope" value="Bacteria"/>
</dbReference>
<dbReference type="Gene3D" id="3.90.1530.10">
    <property type="entry name" value="Conserved hypothetical protein from pyrococcus furiosus pfu- 392566-001, ParB domain"/>
    <property type="match status" value="1"/>
</dbReference>